<feature type="transmembrane region" description="Helical" evidence="2">
    <location>
        <begin position="107"/>
        <end position="129"/>
    </location>
</feature>
<feature type="transmembrane region" description="Helical" evidence="2">
    <location>
        <begin position="149"/>
        <end position="167"/>
    </location>
</feature>
<feature type="transmembrane region" description="Helical" evidence="2">
    <location>
        <begin position="254"/>
        <end position="279"/>
    </location>
</feature>
<dbReference type="Proteomes" id="UP000193487">
    <property type="component" value="Unassembled WGS sequence"/>
</dbReference>
<feature type="region of interest" description="Disordered" evidence="1">
    <location>
        <begin position="556"/>
        <end position="580"/>
    </location>
</feature>
<feature type="compositionally biased region" description="Pro residues" evidence="1">
    <location>
        <begin position="556"/>
        <end position="570"/>
    </location>
</feature>
<keyword evidence="2" id="KW-0812">Transmembrane</keyword>
<protein>
    <submittedName>
        <fullName evidence="3">Uncharacterized protein</fullName>
    </submittedName>
</protein>
<evidence type="ECO:0000313" key="3">
    <source>
        <dbReference type="EMBL" id="ORW02981.1"/>
    </source>
</evidence>
<keyword evidence="2" id="KW-1133">Transmembrane helix</keyword>
<feature type="transmembrane region" description="Helical" evidence="2">
    <location>
        <begin position="321"/>
        <end position="344"/>
    </location>
</feature>
<dbReference type="RefSeq" id="WP_083071817.1">
    <property type="nucleotide sequence ID" value="NZ_LQPE01000126.1"/>
</dbReference>
<sequence>MTFAQWRFGFPDAPAGTATSAGPVSDMFIGWLNLADSDGGKLANYRLSLHPSAFSWSSGFFATWIELFYELFLIVGAHAVALQEVILNPNAWLEPLSNLYGGITGKVYGAIPPVALATGAFGILAFIVYVRRGSAGSATQVSKEQWSRLSSGVLLLGLVAILAANPFRVIRQALDWLLGLASFFTRSGEGGVGARVHSANVDIIRSLTFMMNYRGELSAECARVWSTMINTGAANPGCLTAEQLAGRSPNAVSVFAAVLAVVFALAMLYFVGVVAVYLFNQVGLTIVYLTGLVYIAVGAMLKRRPYDPLSRTLARAGVHGLLALGYWFVAALIPGLLILVASWAQALPTWIPIALMAVVYCLVAQGIRRASKNHETLYKLFRDRIERSNRWKVFYSESGPTVAGAALQGTWEQPKAWVMGQYHKTRDAVTDHWNRYLQSGRDDEGTPMTPPAILADNPEFAAALTRADTYVAPPGERAATVHGNDVTAPAALGRVIGEVNDAAGGPNKVVVVEPGGRVAVGRPAELSDLTLPISTDLTGALPPVFFRAGIPQLAPPLSPLPPAQPAPDAPTPAAGADGVPPALAAFADTMNAHWRRIDAMTHRFHDEAAALNQRRNGDAGPDHIEVGAAVFRGSAPGDHTVQVTAPSPVDQVRAVPALRSILDSAARAQRLTYNRNLLRARGVTAPLTIADEDESAQQLVFAADRLGRIRPQPRFGRGFGDAI</sequence>
<feature type="compositionally biased region" description="Low complexity" evidence="1">
    <location>
        <begin position="571"/>
        <end position="580"/>
    </location>
</feature>
<feature type="transmembrane region" description="Helical" evidence="2">
    <location>
        <begin position="285"/>
        <end position="301"/>
    </location>
</feature>
<accession>A0A1X1XW30</accession>
<proteinExistence type="predicted"/>
<evidence type="ECO:0000256" key="2">
    <source>
        <dbReference type="SAM" id="Phobius"/>
    </source>
</evidence>
<gene>
    <name evidence="3" type="ORF">AWC14_00415</name>
</gene>
<name>A0A1X1XW30_9MYCO</name>
<keyword evidence="2" id="KW-0472">Membrane</keyword>
<dbReference type="AlphaFoldDB" id="A0A1X1XW30"/>
<dbReference type="EMBL" id="LQPE01000126">
    <property type="protein sequence ID" value="ORW02981.1"/>
    <property type="molecule type" value="Genomic_DNA"/>
</dbReference>
<comment type="caution">
    <text evidence="3">The sequence shown here is derived from an EMBL/GenBank/DDBJ whole genome shotgun (WGS) entry which is preliminary data.</text>
</comment>
<feature type="transmembrane region" description="Helical" evidence="2">
    <location>
        <begin position="67"/>
        <end position="87"/>
    </location>
</feature>
<evidence type="ECO:0000313" key="4">
    <source>
        <dbReference type="Proteomes" id="UP000193487"/>
    </source>
</evidence>
<feature type="transmembrane region" description="Helical" evidence="2">
    <location>
        <begin position="350"/>
        <end position="367"/>
    </location>
</feature>
<organism evidence="3 4">
    <name type="scientific">Mycobacterium kyorinense</name>
    <dbReference type="NCBI Taxonomy" id="487514"/>
    <lineage>
        <taxon>Bacteria</taxon>
        <taxon>Bacillati</taxon>
        <taxon>Actinomycetota</taxon>
        <taxon>Actinomycetes</taxon>
        <taxon>Mycobacteriales</taxon>
        <taxon>Mycobacteriaceae</taxon>
        <taxon>Mycobacterium</taxon>
    </lineage>
</organism>
<evidence type="ECO:0000256" key="1">
    <source>
        <dbReference type="SAM" id="MobiDB-lite"/>
    </source>
</evidence>
<keyword evidence="4" id="KW-1185">Reference proteome</keyword>
<reference evidence="3 4" key="1">
    <citation type="submission" date="2016-01" db="EMBL/GenBank/DDBJ databases">
        <title>The new phylogeny of the genus Mycobacterium.</title>
        <authorList>
            <person name="Tarcisio F."/>
            <person name="Conor M."/>
            <person name="Antonella G."/>
            <person name="Elisabetta G."/>
            <person name="Giulia F.S."/>
            <person name="Sara T."/>
            <person name="Anna F."/>
            <person name="Clotilde B."/>
            <person name="Roberto B."/>
            <person name="Veronica D.S."/>
            <person name="Fabio R."/>
            <person name="Monica P."/>
            <person name="Olivier J."/>
            <person name="Enrico T."/>
            <person name="Nicola S."/>
        </authorList>
    </citation>
    <scope>NUCLEOTIDE SEQUENCE [LARGE SCALE GENOMIC DNA]</scope>
    <source>
        <strain evidence="3 4">DSM 45166</strain>
    </source>
</reference>
<dbReference type="OrthoDB" id="4676725at2"/>